<evidence type="ECO:0000256" key="3">
    <source>
        <dbReference type="ARBA" id="ARBA00022448"/>
    </source>
</evidence>
<keyword evidence="6" id="KW-0029">Amino-acid transport</keyword>
<evidence type="ECO:0000256" key="6">
    <source>
        <dbReference type="ARBA" id="ARBA00022970"/>
    </source>
</evidence>
<gene>
    <name evidence="10" type="ORF">FB460_2533</name>
</gene>
<feature type="transmembrane region" description="Helical" evidence="9">
    <location>
        <begin position="195"/>
        <end position="218"/>
    </location>
</feature>
<dbReference type="GO" id="GO:0015190">
    <property type="term" value="F:L-leucine transmembrane transporter activity"/>
    <property type="evidence" value="ECO:0007669"/>
    <property type="project" value="TreeGrafter"/>
</dbReference>
<evidence type="ECO:0000256" key="5">
    <source>
        <dbReference type="ARBA" id="ARBA00022692"/>
    </source>
</evidence>
<comment type="similarity">
    <text evidence="2">Belongs to the branched chain amino acid transporter family.</text>
</comment>
<feature type="transmembrane region" description="Helical" evidence="9">
    <location>
        <begin position="124"/>
        <end position="143"/>
    </location>
</feature>
<feature type="transmembrane region" description="Helical" evidence="9">
    <location>
        <begin position="155"/>
        <end position="175"/>
    </location>
</feature>
<evidence type="ECO:0000256" key="2">
    <source>
        <dbReference type="ARBA" id="ARBA00008540"/>
    </source>
</evidence>
<keyword evidence="5 9" id="KW-0812">Transmembrane</keyword>
<dbReference type="GO" id="GO:0015820">
    <property type="term" value="P:L-leucine transport"/>
    <property type="evidence" value="ECO:0007669"/>
    <property type="project" value="TreeGrafter"/>
</dbReference>
<feature type="transmembrane region" description="Helical" evidence="9">
    <location>
        <begin position="230"/>
        <end position="254"/>
    </location>
</feature>
<feature type="transmembrane region" description="Helical" evidence="9">
    <location>
        <begin position="84"/>
        <end position="104"/>
    </location>
</feature>
<dbReference type="OrthoDB" id="9783920at2"/>
<dbReference type="Pfam" id="PF05525">
    <property type="entry name" value="Branch_AA_trans"/>
    <property type="match status" value="1"/>
</dbReference>
<dbReference type="Proteomes" id="UP000316196">
    <property type="component" value="Unassembled WGS sequence"/>
</dbReference>
<organism evidence="10 11">
    <name type="scientific">Propioniferax innocua</name>
    <dbReference type="NCBI Taxonomy" id="1753"/>
    <lineage>
        <taxon>Bacteria</taxon>
        <taxon>Bacillati</taxon>
        <taxon>Actinomycetota</taxon>
        <taxon>Actinomycetes</taxon>
        <taxon>Propionibacteriales</taxon>
        <taxon>Propionibacteriaceae</taxon>
        <taxon>Propioniferax</taxon>
    </lineage>
</organism>
<evidence type="ECO:0000256" key="9">
    <source>
        <dbReference type="SAM" id="Phobius"/>
    </source>
</evidence>
<evidence type="ECO:0000313" key="11">
    <source>
        <dbReference type="Proteomes" id="UP000316196"/>
    </source>
</evidence>
<comment type="subcellular location">
    <subcellularLocation>
        <location evidence="1">Cell membrane</location>
        <topology evidence="1">Multi-pass membrane protein</topology>
    </subcellularLocation>
</comment>
<dbReference type="RefSeq" id="WP_142094541.1">
    <property type="nucleotide sequence ID" value="NZ_BAAAMD010000002.1"/>
</dbReference>
<feature type="transmembrane region" description="Helical" evidence="9">
    <location>
        <begin position="376"/>
        <end position="397"/>
    </location>
</feature>
<proteinExistence type="inferred from homology"/>
<evidence type="ECO:0000256" key="8">
    <source>
        <dbReference type="ARBA" id="ARBA00023136"/>
    </source>
</evidence>
<reference evidence="10 11" key="1">
    <citation type="submission" date="2019-06" db="EMBL/GenBank/DDBJ databases">
        <title>Sequencing the genomes of 1000 actinobacteria strains.</title>
        <authorList>
            <person name="Klenk H.-P."/>
        </authorList>
    </citation>
    <scope>NUCLEOTIDE SEQUENCE [LARGE SCALE GENOMIC DNA]</scope>
    <source>
        <strain evidence="10 11">DSM 8251</strain>
    </source>
</reference>
<keyword evidence="8 9" id="KW-0472">Membrane</keyword>
<dbReference type="GO" id="GO:0015818">
    <property type="term" value="P:isoleucine transport"/>
    <property type="evidence" value="ECO:0007669"/>
    <property type="project" value="TreeGrafter"/>
</dbReference>
<keyword evidence="4" id="KW-1003">Cell membrane</keyword>
<keyword evidence="7 9" id="KW-1133">Transmembrane helix</keyword>
<feature type="transmembrane region" description="Helical" evidence="9">
    <location>
        <begin position="322"/>
        <end position="345"/>
    </location>
</feature>
<evidence type="ECO:0000256" key="4">
    <source>
        <dbReference type="ARBA" id="ARBA00022475"/>
    </source>
</evidence>
<dbReference type="GO" id="GO:0005304">
    <property type="term" value="F:L-valine transmembrane transporter activity"/>
    <property type="evidence" value="ECO:0007669"/>
    <property type="project" value="TreeGrafter"/>
</dbReference>
<dbReference type="EMBL" id="VFOR01000004">
    <property type="protein sequence ID" value="TQL56639.1"/>
    <property type="molecule type" value="Genomic_DNA"/>
</dbReference>
<keyword evidence="3" id="KW-0813">Transport</keyword>
<accession>A0A542Z8G8</accession>
<feature type="transmembrane region" description="Helical" evidence="9">
    <location>
        <begin position="351"/>
        <end position="369"/>
    </location>
</feature>
<feature type="transmembrane region" description="Helical" evidence="9">
    <location>
        <begin position="281"/>
        <end position="310"/>
    </location>
</feature>
<dbReference type="GO" id="GO:0015188">
    <property type="term" value="F:L-isoleucine transmembrane transporter activity"/>
    <property type="evidence" value="ECO:0007669"/>
    <property type="project" value="TreeGrafter"/>
</dbReference>
<dbReference type="NCBIfam" id="TIGR00796">
    <property type="entry name" value="livcs"/>
    <property type="match status" value="1"/>
</dbReference>
<feature type="transmembrane region" description="Helical" evidence="9">
    <location>
        <begin position="45"/>
        <end position="72"/>
    </location>
</feature>
<dbReference type="GO" id="GO:0005886">
    <property type="term" value="C:plasma membrane"/>
    <property type="evidence" value="ECO:0007669"/>
    <property type="project" value="UniProtKB-SubCell"/>
</dbReference>
<feature type="transmembrane region" description="Helical" evidence="9">
    <location>
        <begin position="417"/>
        <end position="436"/>
    </location>
</feature>
<evidence type="ECO:0000313" key="10">
    <source>
        <dbReference type="EMBL" id="TQL56639.1"/>
    </source>
</evidence>
<dbReference type="PANTHER" id="PTHR30588:SF7">
    <property type="entry name" value="BRANCHED-CHAIN AMINO ACID CARRIER PROTEIN SAOUHSC_01411-RELATED"/>
    <property type="match status" value="1"/>
</dbReference>
<keyword evidence="11" id="KW-1185">Reference proteome</keyword>
<dbReference type="InterPro" id="IPR004685">
    <property type="entry name" value="Brnchd-chn_aa_trnsp_Livcs"/>
</dbReference>
<sequence>MDHPQQKRNTPALLAVTSASLFAMFFGAGNLVFPPMLGALSGESFPPAIMGFLASAVALPVVAVMAVAITGHDIRDLTARGGRIFGVLFPVLVYLSIGAFYALPRTAAVSFSASVPPLTGWDSWLAKALFSAVFFGVTYLLAFDPHGIVDKIGRYLTPALVALMVLLVVLSVLLMRPQPTPPTPEYAEGPFISGFLQGYLTMDSLAALALGIIVIASLKHAGVPAGRPLVRGVMAAGSIAGLMLAAVYVGLAAIGRRLPDAQSHSDGASLLSAAAHHTMGFAGIVVFALIVLFACLTTSVGLLGATSAFFARLVPAVSYRRWAIGFSVISFLVSTLGLDLVIAIAAPVIGFLYPTAITLIALTLIEPMLRRRLNLTFVFALAVSLVWSALMTLTSLGWGSAVIDPMITWSPGHAQELGWVVPTLMAAVAGFIVDVVRDERTPEPAGQPET</sequence>
<dbReference type="PANTHER" id="PTHR30588">
    <property type="entry name" value="BRANCHED-CHAIN AMINO ACID TRANSPORT SYSTEM 2 CARRIER PROTEIN"/>
    <property type="match status" value="1"/>
</dbReference>
<protein>
    <submittedName>
        <fullName evidence="10">LIVCS family branched-chain amino acid:cation transporter</fullName>
    </submittedName>
</protein>
<evidence type="ECO:0000256" key="1">
    <source>
        <dbReference type="ARBA" id="ARBA00004651"/>
    </source>
</evidence>
<name>A0A542Z8G8_9ACTN</name>
<comment type="caution">
    <text evidence="10">The sequence shown here is derived from an EMBL/GenBank/DDBJ whole genome shotgun (WGS) entry which is preliminary data.</text>
</comment>
<dbReference type="AlphaFoldDB" id="A0A542Z8G8"/>
<feature type="transmembrane region" description="Helical" evidence="9">
    <location>
        <begin position="12"/>
        <end position="33"/>
    </location>
</feature>
<evidence type="ECO:0000256" key="7">
    <source>
        <dbReference type="ARBA" id="ARBA00022989"/>
    </source>
</evidence>